<dbReference type="InterPro" id="IPR011010">
    <property type="entry name" value="DNA_brk_join_enz"/>
</dbReference>
<comment type="caution">
    <text evidence="3">The sequence shown here is derived from an EMBL/GenBank/DDBJ whole genome shotgun (WGS) entry which is preliminary data.</text>
</comment>
<evidence type="ECO:0000313" key="4">
    <source>
        <dbReference type="Proteomes" id="UP000256486"/>
    </source>
</evidence>
<dbReference type="GO" id="GO:0006310">
    <property type="term" value="P:DNA recombination"/>
    <property type="evidence" value="ECO:0007669"/>
    <property type="project" value="UniProtKB-KW"/>
</dbReference>
<dbReference type="EMBL" id="NBWZ01000001">
    <property type="protein sequence ID" value="RFA08078.1"/>
    <property type="molecule type" value="Genomic_DNA"/>
</dbReference>
<dbReference type="PROSITE" id="PS51898">
    <property type="entry name" value="TYR_RECOMBINASE"/>
    <property type="match status" value="1"/>
</dbReference>
<dbReference type="PANTHER" id="PTHR30349:SF64">
    <property type="entry name" value="PROPHAGE INTEGRASE INTD-RELATED"/>
    <property type="match status" value="1"/>
</dbReference>
<keyword evidence="1" id="KW-0233">DNA recombination</keyword>
<dbReference type="Proteomes" id="UP000256486">
    <property type="component" value="Unassembled WGS sequence"/>
</dbReference>
<dbReference type="InterPro" id="IPR013762">
    <property type="entry name" value="Integrase-like_cat_sf"/>
</dbReference>
<dbReference type="PANTHER" id="PTHR30349">
    <property type="entry name" value="PHAGE INTEGRASE-RELATED"/>
    <property type="match status" value="1"/>
</dbReference>
<dbReference type="OrthoDB" id="1822491at2"/>
<proteinExistence type="predicted"/>
<evidence type="ECO:0000256" key="1">
    <source>
        <dbReference type="ARBA" id="ARBA00023172"/>
    </source>
</evidence>
<dbReference type="Pfam" id="PF00589">
    <property type="entry name" value="Phage_integrase"/>
    <property type="match status" value="1"/>
</dbReference>
<dbReference type="SUPFAM" id="SSF56349">
    <property type="entry name" value="DNA breaking-rejoining enzymes"/>
    <property type="match status" value="1"/>
</dbReference>
<reference evidence="3 4" key="1">
    <citation type="submission" date="2017-04" db="EMBL/GenBank/DDBJ databases">
        <title>Comparative genome analysis of Subtercola boreus.</title>
        <authorList>
            <person name="Cho Y.-J."/>
            <person name="Cho A."/>
            <person name="Kim O.-S."/>
            <person name="Lee J.-I."/>
        </authorList>
    </citation>
    <scope>NUCLEOTIDE SEQUENCE [LARGE SCALE GENOMIC DNA]</scope>
    <source>
        <strain evidence="3 4">K300</strain>
    </source>
</reference>
<dbReference type="RefSeq" id="WP_116413494.1">
    <property type="nucleotide sequence ID" value="NZ_NBWZ01000001.1"/>
</dbReference>
<protein>
    <recommendedName>
        <fullName evidence="2">Tyr recombinase domain-containing protein</fullName>
    </recommendedName>
</protein>
<gene>
    <name evidence="3" type="ORF">B7R54_01755</name>
</gene>
<dbReference type="Gene3D" id="1.10.443.10">
    <property type="entry name" value="Intergrase catalytic core"/>
    <property type="match status" value="1"/>
</dbReference>
<name>A0A3E0VF49_9MICO</name>
<dbReference type="AlphaFoldDB" id="A0A3E0VF49"/>
<keyword evidence="4" id="KW-1185">Reference proteome</keyword>
<dbReference type="GO" id="GO:0003677">
    <property type="term" value="F:DNA binding"/>
    <property type="evidence" value="ECO:0007669"/>
    <property type="project" value="InterPro"/>
</dbReference>
<accession>A0A3E0VF49</accession>
<evidence type="ECO:0000313" key="3">
    <source>
        <dbReference type="EMBL" id="RFA08078.1"/>
    </source>
</evidence>
<dbReference type="InterPro" id="IPR002104">
    <property type="entry name" value="Integrase_catalytic"/>
</dbReference>
<dbReference type="InterPro" id="IPR050090">
    <property type="entry name" value="Tyrosine_recombinase_XerCD"/>
</dbReference>
<feature type="domain" description="Tyr recombinase" evidence="2">
    <location>
        <begin position="1"/>
        <end position="174"/>
    </location>
</feature>
<dbReference type="GO" id="GO:0015074">
    <property type="term" value="P:DNA integration"/>
    <property type="evidence" value="ECO:0007669"/>
    <property type="project" value="InterPro"/>
</dbReference>
<evidence type="ECO:0000259" key="2">
    <source>
        <dbReference type="PROSITE" id="PS51898"/>
    </source>
</evidence>
<sequence length="190" mass="20905">MCASEHATLVHTLAYTGLRWGETIGLRVRSLDTNRRRMLVDENAVTIGSRIIVGTPKTHENHSVPFPQFLAEPLEDCCREKTKDQLLFGSGATHLRRAGSKQGWFWNANCKAQLVDPDFPYLTPHDLRHTAASIAISAGANVKAVQRMLGHASAAMTLDTYADLFEDDLDDVSERMDALHSESMGSPAAT</sequence>
<organism evidence="3 4">
    <name type="scientific">Subtercola boreus</name>
    <dbReference type="NCBI Taxonomy" id="120213"/>
    <lineage>
        <taxon>Bacteria</taxon>
        <taxon>Bacillati</taxon>
        <taxon>Actinomycetota</taxon>
        <taxon>Actinomycetes</taxon>
        <taxon>Micrococcales</taxon>
        <taxon>Microbacteriaceae</taxon>
        <taxon>Subtercola</taxon>
    </lineage>
</organism>